<keyword evidence="2" id="KW-0238">DNA-binding</keyword>
<dbReference type="Proteomes" id="UP000326202">
    <property type="component" value="Chromosome"/>
</dbReference>
<dbReference type="InterPro" id="IPR018060">
    <property type="entry name" value="HTH_AraC"/>
</dbReference>
<dbReference type="Pfam" id="PF12833">
    <property type="entry name" value="HTH_18"/>
    <property type="match status" value="1"/>
</dbReference>
<evidence type="ECO:0000256" key="2">
    <source>
        <dbReference type="ARBA" id="ARBA00023125"/>
    </source>
</evidence>
<protein>
    <submittedName>
        <fullName evidence="5">Transcriptional regulator</fullName>
    </submittedName>
</protein>
<dbReference type="SMART" id="SM00342">
    <property type="entry name" value="HTH_ARAC"/>
    <property type="match status" value="1"/>
</dbReference>
<accession>A0A5J6MM16</accession>
<keyword evidence="3" id="KW-0804">Transcription</keyword>
<dbReference type="InterPro" id="IPR032687">
    <property type="entry name" value="AraC-type_N"/>
</dbReference>
<dbReference type="RefSeq" id="WP_191908105.1">
    <property type="nucleotide sequence ID" value="NZ_CP042906.1"/>
</dbReference>
<evidence type="ECO:0000256" key="3">
    <source>
        <dbReference type="ARBA" id="ARBA00023163"/>
    </source>
</evidence>
<proteinExistence type="predicted"/>
<organism evidence="5 6">
    <name type="scientific">Hypericibacter terrae</name>
    <dbReference type="NCBI Taxonomy" id="2602015"/>
    <lineage>
        <taxon>Bacteria</taxon>
        <taxon>Pseudomonadati</taxon>
        <taxon>Pseudomonadota</taxon>
        <taxon>Alphaproteobacteria</taxon>
        <taxon>Rhodospirillales</taxon>
        <taxon>Dongiaceae</taxon>
        <taxon>Hypericibacter</taxon>
    </lineage>
</organism>
<dbReference type="PANTHER" id="PTHR47894">
    <property type="entry name" value="HTH-TYPE TRANSCRIPTIONAL REGULATOR GADX"/>
    <property type="match status" value="1"/>
</dbReference>
<dbReference type="InterPro" id="IPR018062">
    <property type="entry name" value="HTH_AraC-typ_CS"/>
</dbReference>
<gene>
    <name evidence="5" type="ORF">FRZ44_28550</name>
</gene>
<evidence type="ECO:0000313" key="5">
    <source>
        <dbReference type="EMBL" id="QEX17555.1"/>
    </source>
</evidence>
<sequence>MRHDFEIEQRLKNSYPLQAVAHADRVGGKAPIPIVQARTLERLAECLKGTDLKFDELCAHVGMPDVRLDRDDAFVPLREALMVEEEISKATGDTLLGLHLAERSGLGALGRHGRYISAAPTLGEAINRAISHVSDHIIGARLRMMRAGPNVLWCYELTPSVTVGRRHSNLFSLVLMRDVIRLAAGKAWMPDEILLEGPPLHDRQDLVRAFGCPIGWNAPVTALAFPRQLLARPLLQRAELQGEIAPGMGGSALQRHPSEFIHSLKCLVRSLLPVGPLDLSLLTRLSGLPARSLQRELGALGLSFSALLDQGRLELALELMRNPNHSLIDVGLELGYSDPANFTRAFKRWTGVAPGVYRRVALKVSEKTESARPAAAAE</sequence>
<dbReference type="Pfam" id="PF12625">
    <property type="entry name" value="Arabinose_bd"/>
    <property type="match status" value="1"/>
</dbReference>
<feature type="domain" description="HTH araC/xylS-type" evidence="4">
    <location>
        <begin position="262"/>
        <end position="360"/>
    </location>
</feature>
<dbReference type="GO" id="GO:0003700">
    <property type="term" value="F:DNA-binding transcription factor activity"/>
    <property type="evidence" value="ECO:0007669"/>
    <property type="project" value="InterPro"/>
</dbReference>
<evidence type="ECO:0000313" key="6">
    <source>
        <dbReference type="Proteomes" id="UP000326202"/>
    </source>
</evidence>
<keyword evidence="6" id="KW-1185">Reference proteome</keyword>
<evidence type="ECO:0000256" key="1">
    <source>
        <dbReference type="ARBA" id="ARBA00023015"/>
    </source>
</evidence>
<keyword evidence="1" id="KW-0805">Transcription regulation</keyword>
<dbReference type="GO" id="GO:0005829">
    <property type="term" value="C:cytosol"/>
    <property type="evidence" value="ECO:0007669"/>
    <property type="project" value="TreeGrafter"/>
</dbReference>
<dbReference type="InterPro" id="IPR020449">
    <property type="entry name" value="Tscrpt_reg_AraC-type_HTH"/>
</dbReference>
<evidence type="ECO:0000259" key="4">
    <source>
        <dbReference type="PROSITE" id="PS01124"/>
    </source>
</evidence>
<dbReference type="InterPro" id="IPR009057">
    <property type="entry name" value="Homeodomain-like_sf"/>
</dbReference>
<dbReference type="GO" id="GO:0000976">
    <property type="term" value="F:transcription cis-regulatory region binding"/>
    <property type="evidence" value="ECO:0007669"/>
    <property type="project" value="TreeGrafter"/>
</dbReference>
<dbReference type="KEGG" id="htq:FRZ44_28550"/>
<dbReference type="AlphaFoldDB" id="A0A5J6MM16"/>
<dbReference type="SUPFAM" id="SSF46689">
    <property type="entry name" value="Homeodomain-like"/>
    <property type="match status" value="1"/>
</dbReference>
<dbReference type="PRINTS" id="PR00032">
    <property type="entry name" value="HTHARAC"/>
</dbReference>
<name>A0A5J6MM16_9PROT</name>
<dbReference type="PROSITE" id="PS01124">
    <property type="entry name" value="HTH_ARAC_FAMILY_2"/>
    <property type="match status" value="1"/>
</dbReference>
<dbReference type="PANTHER" id="PTHR47894:SF4">
    <property type="entry name" value="HTH-TYPE TRANSCRIPTIONAL REGULATOR GADX"/>
    <property type="match status" value="1"/>
</dbReference>
<dbReference type="PROSITE" id="PS00041">
    <property type="entry name" value="HTH_ARAC_FAMILY_1"/>
    <property type="match status" value="1"/>
</dbReference>
<dbReference type="Gene3D" id="1.10.10.60">
    <property type="entry name" value="Homeodomain-like"/>
    <property type="match status" value="1"/>
</dbReference>
<dbReference type="EMBL" id="CP042906">
    <property type="protein sequence ID" value="QEX17555.1"/>
    <property type="molecule type" value="Genomic_DNA"/>
</dbReference>
<reference evidence="5 6" key="1">
    <citation type="submission" date="2019-08" db="EMBL/GenBank/DDBJ databases">
        <title>Hyperibacter terrae gen. nov., sp. nov. and Hyperibacter viscosus sp. nov., two new members in the family Rhodospirillaceae isolated from the rhizosphere of Hypericum perforatum.</title>
        <authorList>
            <person name="Noviana Z."/>
        </authorList>
    </citation>
    <scope>NUCLEOTIDE SEQUENCE [LARGE SCALE GENOMIC DNA]</scope>
    <source>
        <strain evidence="5 6">R5913</strain>
    </source>
</reference>